<evidence type="ECO:0000313" key="1">
    <source>
        <dbReference type="EMBL" id="QHT01442.1"/>
    </source>
</evidence>
<proteinExistence type="predicted"/>
<protein>
    <submittedName>
        <fullName evidence="1">Uncharacterized protein</fullName>
    </submittedName>
</protein>
<dbReference type="EMBL" id="MN739372">
    <property type="protein sequence ID" value="QHT01442.1"/>
    <property type="molecule type" value="Genomic_DNA"/>
</dbReference>
<dbReference type="AlphaFoldDB" id="A0A6C0CBE5"/>
<accession>A0A6C0CBE5</accession>
<organism evidence="1">
    <name type="scientific">viral metagenome</name>
    <dbReference type="NCBI Taxonomy" id="1070528"/>
    <lineage>
        <taxon>unclassified sequences</taxon>
        <taxon>metagenomes</taxon>
        <taxon>organismal metagenomes</taxon>
    </lineage>
</organism>
<sequence length="263" mass="30245">MDNISLFGKYQDLYSLNQKFNQMYILIPNYSTIRQQLWNLFATDLSPALMLITHYYSIEIENKDVKYKYDKLKQASWLIKNDSDVSQYFKNSAVVIKKMRNTLVHHAPMTMALLNECIMCILVLNNVTNVIGKSLIDLILDGLLLICIHLENPSQDKCLTCPLCKNVVNKQIDYPMLNEIPPLKGVMFSDGEYSLKMIRETELKELLKQRKIKIRSGKHTDTIGILKSWSGTSARVIINSINVPLPIAHLVCIPVELVCYLYK</sequence>
<name>A0A6C0CBE5_9ZZZZ</name>
<reference evidence="1" key="1">
    <citation type="journal article" date="2020" name="Nature">
        <title>Giant virus diversity and host interactions through global metagenomics.</title>
        <authorList>
            <person name="Schulz F."/>
            <person name="Roux S."/>
            <person name="Paez-Espino D."/>
            <person name="Jungbluth S."/>
            <person name="Walsh D.A."/>
            <person name="Denef V.J."/>
            <person name="McMahon K.D."/>
            <person name="Konstantinidis K.T."/>
            <person name="Eloe-Fadrosh E.A."/>
            <person name="Kyrpides N.C."/>
            <person name="Woyke T."/>
        </authorList>
    </citation>
    <scope>NUCLEOTIDE SEQUENCE</scope>
    <source>
        <strain evidence="1">GVMAG-M-3300020192-26</strain>
    </source>
</reference>